<reference evidence="1" key="2">
    <citation type="journal article" date="2015" name="Fish Shellfish Immunol.">
        <title>Early steps in the European eel (Anguilla anguilla)-Vibrio vulnificus interaction in the gills: Role of the RtxA13 toxin.</title>
        <authorList>
            <person name="Callol A."/>
            <person name="Pajuelo D."/>
            <person name="Ebbesson L."/>
            <person name="Teles M."/>
            <person name="MacKenzie S."/>
            <person name="Amaro C."/>
        </authorList>
    </citation>
    <scope>NUCLEOTIDE SEQUENCE</scope>
</reference>
<sequence length="43" mass="4969">MSTWWQRGKMFLGDLKWQLAFCPPERATSLSRPTNPSTTQGKQ</sequence>
<organism evidence="1">
    <name type="scientific">Anguilla anguilla</name>
    <name type="common">European freshwater eel</name>
    <name type="synonym">Muraena anguilla</name>
    <dbReference type="NCBI Taxonomy" id="7936"/>
    <lineage>
        <taxon>Eukaryota</taxon>
        <taxon>Metazoa</taxon>
        <taxon>Chordata</taxon>
        <taxon>Craniata</taxon>
        <taxon>Vertebrata</taxon>
        <taxon>Euteleostomi</taxon>
        <taxon>Actinopterygii</taxon>
        <taxon>Neopterygii</taxon>
        <taxon>Teleostei</taxon>
        <taxon>Anguilliformes</taxon>
        <taxon>Anguillidae</taxon>
        <taxon>Anguilla</taxon>
    </lineage>
</organism>
<dbReference type="AlphaFoldDB" id="A0A0E9XC89"/>
<protein>
    <submittedName>
        <fullName evidence="1">Uncharacterized protein</fullName>
    </submittedName>
</protein>
<evidence type="ECO:0000313" key="1">
    <source>
        <dbReference type="EMBL" id="JAH99460.1"/>
    </source>
</evidence>
<dbReference type="EMBL" id="GBXM01009117">
    <property type="protein sequence ID" value="JAH99460.1"/>
    <property type="molecule type" value="Transcribed_RNA"/>
</dbReference>
<proteinExistence type="predicted"/>
<accession>A0A0E9XC89</accession>
<name>A0A0E9XC89_ANGAN</name>
<reference evidence="1" key="1">
    <citation type="submission" date="2014-11" db="EMBL/GenBank/DDBJ databases">
        <authorList>
            <person name="Amaro Gonzalez C."/>
        </authorList>
    </citation>
    <scope>NUCLEOTIDE SEQUENCE</scope>
</reference>